<dbReference type="EMBL" id="VJMJ01000143">
    <property type="protein sequence ID" value="KAF0731393.1"/>
    <property type="molecule type" value="Genomic_DNA"/>
</dbReference>
<proteinExistence type="predicted"/>
<protein>
    <submittedName>
        <fullName evidence="1">Uncharacterized protein</fullName>
    </submittedName>
</protein>
<comment type="caution">
    <text evidence="1">The sequence shown here is derived from an EMBL/GenBank/DDBJ whole genome shotgun (WGS) entry which is preliminary data.</text>
</comment>
<reference evidence="1 2" key="1">
    <citation type="submission" date="2019-07" db="EMBL/GenBank/DDBJ databases">
        <title>Genomics analysis of Aphanomyces spp. identifies a new class of oomycete effector associated with host adaptation.</title>
        <authorList>
            <person name="Gaulin E."/>
        </authorList>
    </citation>
    <scope>NUCLEOTIDE SEQUENCE [LARGE SCALE GENOMIC DNA]</scope>
    <source>
        <strain evidence="1 2">ATCC 201684</strain>
    </source>
</reference>
<sequence length="143" mass="16137">MPKVPRLTVSTTQESAALSIPHDILVKIVYFVQEWSSVASLLEALRPAKVLGPLEHMWHLHFVLKWHGEDLWPRLDLTKLDTDSCTHLEGIVKYHAQVAVNSKTIVAAAPPSLRTLNILTDSICMKELQKLAQERQIQLNAKD</sequence>
<gene>
    <name evidence="1" type="ORF">Ae201684_011296</name>
</gene>
<name>A0A6G0WV35_9STRA</name>
<dbReference type="Proteomes" id="UP000481153">
    <property type="component" value="Unassembled WGS sequence"/>
</dbReference>
<dbReference type="VEuPathDB" id="FungiDB:AeMF1_021385"/>
<evidence type="ECO:0000313" key="2">
    <source>
        <dbReference type="Proteomes" id="UP000481153"/>
    </source>
</evidence>
<accession>A0A6G0WV35</accession>
<keyword evidence="2" id="KW-1185">Reference proteome</keyword>
<organism evidence="1 2">
    <name type="scientific">Aphanomyces euteiches</name>
    <dbReference type="NCBI Taxonomy" id="100861"/>
    <lineage>
        <taxon>Eukaryota</taxon>
        <taxon>Sar</taxon>
        <taxon>Stramenopiles</taxon>
        <taxon>Oomycota</taxon>
        <taxon>Saprolegniomycetes</taxon>
        <taxon>Saprolegniales</taxon>
        <taxon>Verrucalvaceae</taxon>
        <taxon>Aphanomyces</taxon>
    </lineage>
</organism>
<dbReference type="AlphaFoldDB" id="A0A6G0WV35"/>
<evidence type="ECO:0000313" key="1">
    <source>
        <dbReference type="EMBL" id="KAF0731393.1"/>
    </source>
</evidence>